<dbReference type="CDD" id="cd03108">
    <property type="entry name" value="AdSS"/>
    <property type="match status" value="1"/>
</dbReference>
<dbReference type="EMBL" id="JQBM01000004">
    <property type="protein sequence ID" value="KRN45887.1"/>
    <property type="molecule type" value="Genomic_DNA"/>
</dbReference>
<keyword evidence="8" id="KW-0963">Cytoplasm</keyword>
<feature type="binding site" evidence="8">
    <location>
        <position position="60"/>
    </location>
    <ligand>
        <name>Mg(2+)</name>
        <dbReference type="ChEBI" id="CHEBI:18420"/>
    </ligand>
</feature>
<dbReference type="PROSITE" id="PS00513">
    <property type="entry name" value="ADENYLOSUCCIN_SYN_2"/>
    <property type="match status" value="1"/>
</dbReference>
<feature type="binding site" description="in other chain" evidence="8">
    <location>
        <position position="243"/>
    </location>
    <ligand>
        <name>IMP</name>
        <dbReference type="ChEBI" id="CHEBI:58053"/>
        <note>ligand shared between dimeric partners</note>
    </ligand>
</feature>
<dbReference type="PANTHER" id="PTHR11846:SF0">
    <property type="entry name" value="ADENYLOSUCCINATE SYNTHETASE"/>
    <property type="match status" value="1"/>
</dbReference>
<evidence type="ECO:0000256" key="6">
    <source>
        <dbReference type="ARBA" id="ARBA00022842"/>
    </source>
</evidence>
<evidence type="ECO:0000256" key="9">
    <source>
        <dbReference type="PROSITE-ProRule" id="PRU10134"/>
    </source>
</evidence>
<dbReference type="PATRIC" id="fig|1629.5.peg.1243"/>
<dbReference type="PANTHER" id="PTHR11846">
    <property type="entry name" value="ADENYLOSUCCINATE SYNTHETASE"/>
    <property type="match status" value="1"/>
</dbReference>
<dbReference type="FunFam" id="1.10.300.10:FF:000001">
    <property type="entry name" value="Adenylosuccinate synthetase"/>
    <property type="match status" value="1"/>
</dbReference>
<dbReference type="GO" id="GO:0046040">
    <property type="term" value="P:IMP metabolic process"/>
    <property type="evidence" value="ECO:0007669"/>
    <property type="project" value="TreeGrafter"/>
</dbReference>
<dbReference type="SUPFAM" id="SSF52540">
    <property type="entry name" value="P-loop containing nucleoside triphosphate hydrolases"/>
    <property type="match status" value="1"/>
</dbReference>
<evidence type="ECO:0000256" key="1">
    <source>
        <dbReference type="ARBA" id="ARBA00011738"/>
    </source>
</evidence>
<feature type="binding site" evidence="8">
    <location>
        <begin position="318"/>
        <end position="324"/>
    </location>
    <ligand>
        <name>substrate</name>
    </ligand>
</feature>
<keyword evidence="3 8" id="KW-0479">Metal-binding</keyword>
<comment type="catalytic activity">
    <reaction evidence="8 10">
        <text>IMP + L-aspartate + GTP = N(6)-(1,2-dicarboxyethyl)-AMP + GDP + phosphate + 2 H(+)</text>
        <dbReference type="Rhea" id="RHEA:15753"/>
        <dbReference type="ChEBI" id="CHEBI:15378"/>
        <dbReference type="ChEBI" id="CHEBI:29991"/>
        <dbReference type="ChEBI" id="CHEBI:37565"/>
        <dbReference type="ChEBI" id="CHEBI:43474"/>
        <dbReference type="ChEBI" id="CHEBI:57567"/>
        <dbReference type="ChEBI" id="CHEBI:58053"/>
        <dbReference type="ChEBI" id="CHEBI:58189"/>
        <dbReference type="EC" id="6.3.4.4"/>
    </reaction>
</comment>
<feature type="active site" evidence="9">
    <location>
        <position position="159"/>
    </location>
</feature>
<dbReference type="Pfam" id="PF00709">
    <property type="entry name" value="Adenylsucc_synt"/>
    <property type="match status" value="1"/>
</dbReference>
<dbReference type="SMART" id="SM00788">
    <property type="entry name" value="Adenylsucc_synt"/>
    <property type="match status" value="1"/>
</dbReference>
<feature type="binding site" evidence="8">
    <location>
        <position position="324"/>
    </location>
    <ligand>
        <name>GTP</name>
        <dbReference type="ChEBI" id="CHEBI:37565"/>
    </ligand>
</feature>
<dbReference type="NCBIfam" id="TIGR00184">
    <property type="entry name" value="purA"/>
    <property type="match status" value="1"/>
</dbReference>
<dbReference type="PROSITE" id="PS01266">
    <property type="entry name" value="ADENYLOSUCCIN_SYN_1"/>
    <property type="match status" value="1"/>
</dbReference>
<dbReference type="UniPathway" id="UPA00075">
    <property type="reaction ID" value="UER00335"/>
</dbReference>
<comment type="pathway">
    <text evidence="8 10">Purine metabolism; AMP biosynthesis via de novo pathway; AMP from IMP: step 1/2.</text>
</comment>
<name>A0A0R2GZ00_WEIVI</name>
<evidence type="ECO:0000256" key="10">
    <source>
        <dbReference type="RuleBase" id="RU000520"/>
    </source>
</evidence>
<accession>A0A0R2GZ00</accession>
<dbReference type="EC" id="6.3.4.4" evidence="8 10"/>
<protein>
    <recommendedName>
        <fullName evidence="8 10">Adenylosuccinate synthetase</fullName>
        <shortName evidence="8">AMPSase</shortName>
        <shortName evidence="8">AdSS</shortName>
        <ecNumber evidence="8 10">6.3.4.4</ecNumber>
    </recommendedName>
    <alternativeName>
        <fullName evidence="8">IMP--aspartate ligase</fullName>
    </alternativeName>
</protein>
<feature type="binding site" evidence="8">
    <location>
        <position position="33"/>
    </location>
    <ligand>
        <name>Mg(2+)</name>
        <dbReference type="ChEBI" id="CHEBI:18420"/>
    </ligand>
</feature>
<evidence type="ECO:0000313" key="11">
    <source>
        <dbReference type="EMBL" id="KRN45887.1"/>
    </source>
</evidence>
<feature type="binding site" description="in other chain" evidence="8">
    <location>
        <begin position="58"/>
        <end position="61"/>
    </location>
    <ligand>
        <name>IMP</name>
        <dbReference type="ChEBI" id="CHEBI:58053"/>
        <note>ligand shared between dimeric partners</note>
    </ligand>
</feature>
<dbReference type="Gene3D" id="3.40.440.10">
    <property type="entry name" value="Adenylosuccinate Synthetase, subunit A, domain 1"/>
    <property type="match status" value="1"/>
</dbReference>
<evidence type="ECO:0000256" key="3">
    <source>
        <dbReference type="ARBA" id="ARBA00022723"/>
    </source>
</evidence>
<dbReference type="GO" id="GO:0000287">
    <property type="term" value="F:magnesium ion binding"/>
    <property type="evidence" value="ECO:0007669"/>
    <property type="project" value="UniProtKB-UniRule"/>
</dbReference>
<dbReference type="GO" id="GO:0004019">
    <property type="term" value="F:adenylosuccinate synthase activity"/>
    <property type="evidence" value="ECO:0007669"/>
    <property type="project" value="UniProtKB-UniRule"/>
</dbReference>
<feature type="binding site" description="in other chain" evidence="8">
    <location>
        <position position="322"/>
    </location>
    <ligand>
        <name>IMP</name>
        <dbReference type="ChEBI" id="CHEBI:58053"/>
        <note>ligand shared between dimeric partners</note>
    </ligand>
</feature>
<keyword evidence="2 8" id="KW-0436">Ligase</keyword>
<organism evidence="11 12">
    <name type="scientific">Weissella viridescens</name>
    <name type="common">Lactobacillus viridescens</name>
    <dbReference type="NCBI Taxonomy" id="1629"/>
    <lineage>
        <taxon>Bacteria</taxon>
        <taxon>Bacillati</taxon>
        <taxon>Bacillota</taxon>
        <taxon>Bacilli</taxon>
        <taxon>Lactobacillales</taxon>
        <taxon>Lactobacillaceae</taxon>
        <taxon>Weissella</taxon>
    </lineage>
</organism>
<dbReference type="InterPro" id="IPR042110">
    <property type="entry name" value="Adenylosuccinate_synth_dom2"/>
</dbReference>
<evidence type="ECO:0000256" key="7">
    <source>
        <dbReference type="ARBA" id="ARBA00023134"/>
    </source>
</evidence>
<evidence type="ECO:0000256" key="4">
    <source>
        <dbReference type="ARBA" id="ARBA00022741"/>
    </source>
</evidence>
<feature type="binding site" evidence="8">
    <location>
        <begin position="432"/>
        <end position="434"/>
    </location>
    <ligand>
        <name>GTP</name>
        <dbReference type="ChEBI" id="CHEBI:37565"/>
    </ligand>
</feature>
<evidence type="ECO:0000313" key="12">
    <source>
        <dbReference type="Proteomes" id="UP000051992"/>
    </source>
</evidence>
<dbReference type="InterPro" id="IPR001114">
    <property type="entry name" value="Adenylosuccinate_synthetase"/>
</dbReference>
<keyword evidence="4 8" id="KW-0547">Nucleotide-binding</keyword>
<feature type="binding site" description="in other chain" evidence="8">
    <location>
        <position position="148"/>
    </location>
    <ligand>
        <name>IMP</name>
        <dbReference type="ChEBI" id="CHEBI:58053"/>
        <note>ligand shared between dimeric partners</note>
    </ligand>
</feature>
<comment type="function">
    <text evidence="8">Plays an important role in the de novo pathway of purine nucleotide biosynthesis. Catalyzes the first committed step in the biosynthesis of AMP from IMP.</text>
</comment>
<evidence type="ECO:0000256" key="5">
    <source>
        <dbReference type="ARBA" id="ARBA00022755"/>
    </source>
</evidence>
<gene>
    <name evidence="8" type="primary">purA</name>
    <name evidence="11" type="ORF">IV50_GL001229</name>
</gene>
<dbReference type="Gene3D" id="1.10.300.10">
    <property type="entry name" value="Adenylosuccinate Synthetase, subunit A, domain 2"/>
    <property type="match status" value="1"/>
</dbReference>
<comment type="caution">
    <text evidence="11">The sequence shown here is derived from an EMBL/GenBank/DDBJ whole genome shotgun (WGS) entry which is preliminary data.</text>
</comment>
<keyword evidence="6 8" id="KW-0460">Magnesium</keyword>
<feature type="active site" description="Proton donor" evidence="8">
    <location>
        <position position="61"/>
    </location>
</feature>
<comment type="subcellular location">
    <subcellularLocation>
        <location evidence="8">Cytoplasm</location>
    </subcellularLocation>
</comment>
<dbReference type="GO" id="GO:0005525">
    <property type="term" value="F:GTP binding"/>
    <property type="evidence" value="ECO:0007669"/>
    <property type="project" value="UniProtKB-UniRule"/>
</dbReference>
<dbReference type="NCBIfam" id="NF002223">
    <property type="entry name" value="PRK01117.1"/>
    <property type="match status" value="1"/>
</dbReference>
<feature type="active site" description="Proton acceptor" evidence="8">
    <location>
        <position position="33"/>
    </location>
</feature>
<evidence type="ECO:0000256" key="2">
    <source>
        <dbReference type="ARBA" id="ARBA00022598"/>
    </source>
</evidence>
<dbReference type="InterPro" id="IPR018220">
    <property type="entry name" value="Adenylosuccin_syn_GTP-bd"/>
</dbReference>
<dbReference type="GO" id="GO:0005737">
    <property type="term" value="C:cytoplasm"/>
    <property type="evidence" value="ECO:0007669"/>
    <property type="project" value="UniProtKB-SubCell"/>
</dbReference>
<dbReference type="InterPro" id="IPR027417">
    <property type="entry name" value="P-loop_NTPase"/>
</dbReference>
<sequence>MHTETVKNVISNDRNEESLHMAGIVVVGSQWGDEGKGKITNFIAQDADMVVRYQGGNNAGHTIYVNGEKFELSSIPSGIFDPERLAVIGNGSVVNPKALLEELHSIQVKNVTTDNLRISDRAHVIFPYHMLIDQLSDAKKGDGKIGTTGRGIGPAYMDKAARVGIRMTDLLDEDILRERLTPVLADKNELLEKIYDHAPLDLDELVTEFAGYGDALRPYITDTAVLVNDYLDSDKQVLLEGAQGAMLDIDHGTYPYVTSSSPVGGGATIGAGIGPTRIDRVVGVAKAYTSRVGDGPFPTELFDEVGETIRRVGHEYGVVTKRPRRIGWLDTVVLRHAARIGGFTHLSLNSLDVLSGLPTLKIAVAYKLDGETIEHYPASLAEVRRAEPVYEELPGWDEDITGVRRREDLPENAQRYLKRVEELIGVPLYTFAVGPSNEQTNVLFNIWNEEA</sequence>
<feature type="binding site" description="in other chain" evidence="8">
    <location>
        <begin position="33"/>
        <end position="36"/>
    </location>
    <ligand>
        <name>IMP</name>
        <dbReference type="ChEBI" id="CHEBI:58053"/>
        <note>ligand shared between dimeric partners</note>
    </ligand>
</feature>
<reference evidence="11 12" key="1">
    <citation type="journal article" date="2015" name="Genome Announc.">
        <title>Expanding the biotechnology potential of lactobacilli through comparative genomics of 213 strains and associated genera.</title>
        <authorList>
            <person name="Sun Z."/>
            <person name="Harris H.M."/>
            <person name="McCann A."/>
            <person name="Guo C."/>
            <person name="Argimon S."/>
            <person name="Zhang W."/>
            <person name="Yang X."/>
            <person name="Jeffery I.B."/>
            <person name="Cooney J.C."/>
            <person name="Kagawa T.F."/>
            <person name="Liu W."/>
            <person name="Song Y."/>
            <person name="Salvetti E."/>
            <person name="Wrobel A."/>
            <person name="Rasinkangas P."/>
            <person name="Parkhill J."/>
            <person name="Rea M.C."/>
            <person name="O'Sullivan O."/>
            <person name="Ritari J."/>
            <person name="Douillard F.P."/>
            <person name="Paul Ross R."/>
            <person name="Yang R."/>
            <person name="Briner A.E."/>
            <person name="Felis G.E."/>
            <person name="de Vos W.M."/>
            <person name="Barrangou R."/>
            <person name="Klaenhammer T.R."/>
            <person name="Caufield P.W."/>
            <person name="Cui Y."/>
            <person name="Zhang H."/>
            <person name="O'Toole P.W."/>
        </authorList>
    </citation>
    <scope>NUCLEOTIDE SEQUENCE [LARGE SCALE GENOMIC DNA]</scope>
    <source>
        <strain evidence="11 12">DSM 20410</strain>
    </source>
</reference>
<keyword evidence="7 8" id="KW-0342">GTP-binding</keyword>
<proteinExistence type="inferred from homology"/>
<feature type="binding site" description="in other chain" evidence="8">
    <location>
        <position position="258"/>
    </location>
    <ligand>
        <name>IMP</name>
        <dbReference type="ChEBI" id="CHEBI:58053"/>
        <note>ligand shared between dimeric partners</note>
    </ligand>
</feature>
<feature type="binding site" evidence="8">
    <location>
        <begin position="60"/>
        <end position="62"/>
    </location>
    <ligand>
        <name>GTP</name>
        <dbReference type="ChEBI" id="CHEBI:37565"/>
    </ligand>
</feature>
<dbReference type="GO" id="GO:0044208">
    <property type="term" value="P:'de novo' AMP biosynthetic process"/>
    <property type="evidence" value="ECO:0007669"/>
    <property type="project" value="UniProtKB-UniRule"/>
</dbReference>
<dbReference type="InterPro" id="IPR042109">
    <property type="entry name" value="Adenylosuccinate_synth_dom1"/>
</dbReference>
<comment type="cofactor">
    <cofactor evidence="8">
        <name>Mg(2+)</name>
        <dbReference type="ChEBI" id="CHEBI:18420"/>
    </cofactor>
    <text evidence="8">Binds 1 Mg(2+) ion per subunit.</text>
</comment>
<feature type="binding site" evidence="8">
    <location>
        <position position="162"/>
    </location>
    <ligand>
        <name>IMP</name>
        <dbReference type="ChEBI" id="CHEBI:58053"/>
        <note>ligand shared between dimeric partners</note>
    </ligand>
</feature>
<dbReference type="Proteomes" id="UP000051992">
    <property type="component" value="Unassembled WGS sequence"/>
</dbReference>
<evidence type="ECO:0000256" key="8">
    <source>
        <dbReference type="HAMAP-Rule" id="MF_00011"/>
    </source>
</evidence>
<feature type="binding site" evidence="8">
    <location>
        <begin position="350"/>
        <end position="352"/>
    </location>
    <ligand>
        <name>GTP</name>
        <dbReference type="ChEBI" id="CHEBI:37565"/>
    </ligand>
</feature>
<dbReference type="HAMAP" id="MF_00011">
    <property type="entry name" value="Adenylosucc_synth"/>
    <property type="match status" value="1"/>
</dbReference>
<comment type="similarity">
    <text evidence="8 10">Belongs to the adenylosuccinate synthetase family.</text>
</comment>
<keyword evidence="12" id="KW-1185">Reference proteome</keyword>
<dbReference type="InterPro" id="IPR033128">
    <property type="entry name" value="Adenylosuccin_syn_Lys_AS"/>
</dbReference>
<dbReference type="Gene3D" id="3.90.170.10">
    <property type="entry name" value="Adenylosuccinate Synthetase, subunit A, domain 3"/>
    <property type="match status" value="1"/>
</dbReference>
<dbReference type="FunFam" id="3.90.170.10:FF:000001">
    <property type="entry name" value="Adenylosuccinate synthetase"/>
    <property type="match status" value="1"/>
</dbReference>
<keyword evidence="5 8" id="KW-0658">Purine biosynthesis</keyword>
<comment type="subunit">
    <text evidence="1 8">Homodimer.</text>
</comment>
<dbReference type="InterPro" id="IPR042111">
    <property type="entry name" value="Adenylosuccinate_synth_dom3"/>
</dbReference>
<feature type="binding site" evidence="8">
    <location>
        <begin position="32"/>
        <end position="38"/>
    </location>
    <ligand>
        <name>GTP</name>
        <dbReference type="ChEBI" id="CHEBI:37565"/>
    </ligand>
</feature>
<dbReference type="AlphaFoldDB" id="A0A0R2GZ00"/>